<evidence type="ECO:0000256" key="2">
    <source>
        <dbReference type="ARBA" id="ARBA00022679"/>
    </source>
</evidence>
<dbReference type="Gene3D" id="3.40.50.150">
    <property type="entry name" value="Vaccinia Virus protein VP39"/>
    <property type="match status" value="1"/>
</dbReference>
<dbReference type="Pfam" id="PF13649">
    <property type="entry name" value="Methyltransf_25"/>
    <property type="match status" value="1"/>
</dbReference>
<evidence type="ECO:0000256" key="1">
    <source>
        <dbReference type="ARBA" id="ARBA00022603"/>
    </source>
</evidence>
<dbReference type="AlphaFoldDB" id="A0A238KF86"/>
<evidence type="ECO:0000256" key="3">
    <source>
        <dbReference type="ARBA" id="ARBA00022691"/>
    </source>
</evidence>
<dbReference type="GO" id="GO:0008168">
    <property type="term" value="F:methyltransferase activity"/>
    <property type="evidence" value="ECO:0007669"/>
    <property type="project" value="UniProtKB-KW"/>
</dbReference>
<feature type="domain" description="Methyltransferase" evidence="4">
    <location>
        <begin position="59"/>
        <end position="149"/>
    </location>
</feature>
<dbReference type="InterPro" id="IPR041698">
    <property type="entry name" value="Methyltransf_25"/>
</dbReference>
<dbReference type="EMBL" id="FXYF01000006">
    <property type="protein sequence ID" value="SMX41460.1"/>
    <property type="molecule type" value="Genomic_DNA"/>
</dbReference>
<dbReference type="GO" id="GO:0032259">
    <property type="term" value="P:methylation"/>
    <property type="evidence" value="ECO:0007669"/>
    <property type="project" value="UniProtKB-KW"/>
</dbReference>
<protein>
    <recommendedName>
        <fullName evidence="4">Methyltransferase domain-containing protein</fullName>
    </recommendedName>
</protein>
<name>A0A238KF86_9RHOB</name>
<evidence type="ECO:0000313" key="6">
    <source>
        <dbReference type="Proteomes" id="UP000207598"/>
    </source>
</evidence>
<reference evidence="5 6" key="1">
    <citation type="submission" date="2017-05" db="EMBL/GenBank/DDBJ databases">
        <authorList>
            <person name="Song R."/>
            <person name="Chenine A.L."/>
            <person name="Ruprecht R.M."/>
        </authorList>
    </citation>
    <scope>NUCLEOTIDE SEQUENCE [LARGE SCALE GENOMIC DNA]</scope>
    <source>
        <strain evidence="5 6">CECT 8898</strain>
    </source>
</reference>
<keyword evidence="1" id="KW-0489">Methyltransferase</keyword>
<gene>
    <name evidence="5" type="ORF">MAA8898_02393</name>
</gene>
<dbReference type="CDD" id="cd02440">
    <property type="entry name" value="AdoMet_MTases"/>
    <property type="match status" value="1"/>
</dbReference>
<evidence type="ECO:0000313" key="5">
    <source>
        <dbReference type="EMBL" id="SMX41460.1"/>
    </source>
</evidence>
<dbReference type="SUPFAM" id="SSF53335">
    <property type="entry name" value="S-adenosyl-L-methionine-dependent methyltransferases"/>
    <property type="match status" value="1"/>
</dbReference>
<proteinExistence type="predicted"/>
<sequence length="225" mass="23839">MDGLGRGGGLDPDRGPDRVSTIEVYQRVAEGYDRSRDQSLFEKPWLDRLLADVPPGGKVLDLGCGSGRPIGAYLAAQGYAVTGVDAAPAMLDLYARHVPEACVVLADMRDLALDARFDAIVGWGSFFHLDARDQRRTLPRIARHLAPGGRLLLTVGPSAGEAWGQVEGEAVYHASLAPEDYAALLAAAGAPVEAYVPEDPSCRGHSLLLARRPVADKGLAATDDA</sequence>
<dbReference type="OrthoDB" id="9765084at2"/>
<keyword evidence="6" id="KW-1185">Reference proteome</keyword>
<keyword evidence="2" id="KW-0808">Transferase</keyword>
<dbReference type="InterPro" id="IPR029063">
    <property type="entry name" value="SAM-dependent_MTases_sf"/>
</dbReference>
<evidence type="ECO:0000259" key="4">
    <source>
        <dbReference type="Pfam" id="PF13649"/>
    </source>
</evidence>
<dbReference type="Proteomes" id="UP000207598">
    <property type="component" value="Unassembled WGS sequence"/>
</dbReference>
<organism evidence="5 6">
    <name type="scientific">Maliponia aquimaris</name>
    <dbReference type="NCBI Taxonomy" id="1673631"/>
    <lineage>
        <taxon>Bacteria</taxon>
        <taxon>Pseudomonadati</taxon>
        <taxon>Pseudomonadota</taxon>
        <taxon>Alphaproteobacteria</taxon>
        <taxon>Rhodobacterales</taxon>
        <taxon>Paracoccaceae</taxon>
        <taxon>Maliponia</taxon>
    </lineage>
</organism>
<keyword evidence="3" id="KW-0949">S-adenosyl-L-methionine</keyword>
<accession>A0A238KF86</accession>
<dbReference type="PANTHER" id="PTHR43464">
    <property type="entry name" value="METHYLTRANSFERASE"/>
    <property type="match status" value="1"/>
</dbReference>
<dbReference type="PANTHER" id="PTHR43464:SF19">
    <property type="entry name" value="UBIQUINONE BIOSYNTHESIS O-METHYLTRANSFERASE, MITOCHONDRIAL"/>
    <property type="match status" value="1"/>
</dbReference>